<dbReference type="Gene3D" id="3.30.2010.10">
    <property type="entry name" value="Metalloproteases ('zincins'), catalytic domain"/>
    <property type="match status" value="1"/>
</dbReference>
<dbReference type="EMBL" id="BSET01000001">
    <property type="protein sequence ID" value="GLK00316.1"/>
    <property type="molecule type" value="Genomic_DNA"/>
</dbReference>
<dbReference type="AlphaFoldDB" id="A0A9W6HQI2"/>
<keyword evidence="3" id="KW-1185">Reference proteome</keyword>
<dbReference type="Proteomes" id="UP001142325">
    <property type="component" value="Unassembled WGS sequence"/>
</dbReference>
<dbReference type="SMART" id="SM00731">
    <property type="entry name" value="SprT"/>
    <property type="match status" value="1"/>
</dbReference>
<reference evidence="2" key="1">
    <citation type="journal article" date="2014" name="Int. J. Syst. Evol. Microbiol.">
        <title>Complete genome sequence of Corynebacterium casei LMG S-19264T (=DSM 44701T), isolated from a smear-ripened cheese.</title>
        <authorList>
            <consortium name="US DOE Joint Genome Institute (JGI-PGF)"/>
            <person name="Walter F."/>
            <person name="Albersmeier A."/>
            <person name="Kalinowski J."/>
            <person name="Ruckert C."/>
        </authorList>
    </citation>
    <scope>NUCLEOTIDE SEQUENCE</scope>
    <source>
        <strain evidence="2">VKM Ac-1958</strain>
    </source>
</reference>
<evidence type="ECO:0000313" key="2">
    <source>
        <dbReference type="EMBL" id="GLK00316.1"/>
    </source>
</evidence>
<name>A0A9W6HQI2_9MICO</name>
<reference evidence="2" key="2">
    <citation type="submission" date="2023-01" db="EMBL/GenBank/DDBJ databases">
        <authorList>
            <person name="Sun Q."/>
            <person name="Evtushenko L."/>
        </authorList>
    </citation>
    <scope>NUCLEOTIDE SEQUENCE</scope>
    <source>
        <strain evidence="2">VKM Ac-1958</strain>
    </source>
</reference>
<evidence type="ECO:0000259" key="1">
    <source>
        <dbReference type="SMART" id="SM00731"/>
    </source>
</evidence>
<protein>
    <recommendedName>
        <fullName evidence="1">SprT-like domain-containing protein</fullName>
    </recommendedName>
</protein>
<dbReference type="Pfam" id="PF10263">
    <property type="entry name" value="SprT-like"/>
    <property type="match status" value="1"/>
</dbReference>
<proteinExistence type="predicted"/>
<organism evidence="2 3">
    <name type="scientific">Microbacterium keratanolyticum</name>
    <dbReference type="NCBI Taxonomy" id="67574"/>
    <lineage>
        <taxon>Bacteria</taxon>
        <taxon>Bacillati</taxon>
        <taxon>Actinomycetota</taxon>
        <taxon>Actinomycetes</taxon>
        <taxon>Micrococcales</taxon>
        <taxon>Microbacteriaceae</taxon>
        <taxon>Microbacterium</taxon>
    </lineage>
</organism>
<comment type="caution">
    <text evidence="2">The sequence shown here is derived from an EMBL/GenBank/DDBJ whole genome shotgun (WGS) entry which is preliminary data.</text>
</comment>
<gene>
    <name evidence="2" type="ORF">GCM10017596_00310</name>
</gene>
<feature type="domain" description="SprT-like" evidence="1">
    <location>
        <begin position="4"/>
        <end position="146"/>
    </location>
</feature>
<evidence type="ECO:0000313" key="3">
    <source>
        <dbReference type="Proteomes" id="UP001142325"/>
    </source>
</evidence>
<accession>A0A9W6HQI2</accession>
<sequence length="168" mass="19411">MAYPDLMAELDRVRIWGEALIRVHLDDSWSFAFDNAKRRAGQCNFRDRRITVSRYLAARFDDDEIHQVLLHEVAHALAGFHAAHDKTWKRIARELGYVGGTTHHGETATELAPWVGSCPAGHTTYRHRRPSRPTSCVKCSRTFDPAYQFVWVRREITTEVRRAAQLPR</sequence>
<dbReference type="GO" id="GO:0006950">
    <property type="term" value="P:response to stress"/>
    <property type="evidence" value="ECO:0007669"/>
    <property type="project" value="UniProtKB-ARBA"/>
</dbReference>
<dbReference type="InterPro" id="IPR006640">
    <property type="entry name" value="SprT-like_domain"/>
</dbReference>